<evidence type="ECO:0000313" key="1">
    <source>
        <dbReference type="EMBL" id="OWZ18741.1"/>
    </source>
</evidence>
<comment type="caution">
    <text evidence="1">The sequence shown here is derived from an EMBL/GenBank/DDBJ whole genome shotgun (WGS) entry which is preliminary data.</text>
</comment>
<gene>
    <name evidence="1" type="ORF">PHMEG_0007118</name>
</gene>
<proteinExistence type="predicted"/>
<keyword evidence="2" id="KW-1185">Reference proteome</keyword>
<sequence>MAPRAHLTTSQSSLHSPLKYDVSSNVSFMFNAVMSVCATKKGALEWAQKVSLVDPANAAEHENNVLICQVYSPSVQADKAAAFLGVPVPRDYERLRSKLKFPQPLLDSGHWHSGDEEDTAKGIIAGTGHAVEIDETSLKKKQKYRRGNRHPHFWVFGEVDRNTI</sequence>
<dbReference type="OrthoDB" id="141736at2759"/>
<dbReference type="Proteomes" id="UP000198211">
    <property type="component" value="Unassembled WGS sequence"/>
</dbReference>
<reference evidence="2" key="1">
    <citation type="submission" date="2017-03" db="EMBL/GenBank/DDBJ databases">
        <title>Phytopthora megakarya and P. palmivora, two closely related causual agents of cacao black pod achieved similar genome size and gene model numbers by different mechanisms.</title>
        <authorList>
            <person name="Ali S."/>
            <person name="Shao J."/>
            <person name="Larry D.J."/>
            <person name="Kronmiller B."/>
            <person name="Shen D."/>
            <person name="Strem M.D."/>
            <person name="Melnick R.L."/>
            <person name="Guiltinan M.J."/>
            <person name="Tyler B.M."/>
            <person name="Meinhardt L.W."/>
            <person name="Bailey B.A."/>
        </authorList>
    </citation>
    <scope>NUCLEOTIDE SEQUENCE [LARGE SCALE GENOMIC DNA]</scope>
    <source>
        <strain evidence="2">zdho120</strain>
    </source>
</reference>
<name>A0A225WM42_9STRA</name>
<feature type="non-terminal residue" evidence="1">
    <location>
        <position position="164"/>
    </location>
</feature>
<protein>
    <submittedName>
        <fullName evidence="1">Uncharacterized protein</fullName>
    </submittedName>
</protein>
<organism evidence="1 2">
    <name type="scientific">Phytophthora megakarya</name>
    <dbReference type="NCBI Taxonomy" id="4795"/>
    <lineage>
        <taxon>Eukaryota</taxon>
        <taxon>Sar</taxon>
        <taxon>Stramenopiles</taxon>
        <taxon>Oomycota</taxon>
        <taxon>Peronosporomycetes</taxon>
        <taxon>Peronosporales</taxon>
        <taxon>Peronosporaceae</taxon>
        <taxon>Phytophthora</taxon>
    </lineage>
</organism>
<evidence type="ECO:0000313" key="2">
    <source>
        <dbReference type="Proteomes" id="UP000198211"/>
    </source>
</evidence>
<dbReference type="EMBL" id="NBNE01000544">
    <property type="protein sequence ID" value="OWZ18741.1"/>
    <property type="molecule type" value="Genomic_DNA"/>
</dbReference>
<accession>A0A225WM42</accession>
<dbReference type="AlphaFoldDB" id="A0A225WM42"/>